<proteinExistence type="predicted"/>
<organism evidence="1">
    <name type="scientific">Arundo donax</name>
    <name type="common">Giant reed</name>
    <name type="synonym">Donax arundinaceus</name>
    <dbReference type="NCBI Taxonomy" id="35708"/>
    <lineage>
        <taxon>Eukaryota</taxon>
        <taxon>Viridiplantae</taxon>
        <taxon>Streptophyta</taxon>
        <taxon>Embryophyta</taxon>
        <taxon>Tracheophyta</taxon>
        <taxon>Spermatophyta</taxon>
        <taxon>Magnoliopsida</taxon>
        <taxon>Liliopsida</taxon>
        <taxon>Poales</taxon>
        <taxon>Poaceae</taxon>
        <taxon>PACMAD clade</taxon>
        <taxon>Arundinoideae</taxon>
        <taxon>Arundineae</taxon>
        <taxon>Arundo</taxon>
    </lineage>
</organism>
<sequence>MYHDAGSPVDVVARGHTYNCFFPVIASKFC</sequence>
<name>A0A0A9EAV9_ARUDO</name>
<evidence type="ECO:0000313" key="1">
    <source>
        <dbReference type="EMBL" id="JAD95065.1"/>
    </source>
</evidence>
<dbReference type="AlphaFoldDB" id="A0A0A9EAV9"/>
<dbReference type="EMBL" id="GBRH01202830">
    <property type="protein sequence ID" value="JAD95065.1"/>
    <property type="molecule type" value="Transcribed_RNA"/>
</dbReference>
<accession>A0A0A9EAV9</accession>
<protein>
    <submittedName>
        <fullName evidence="1">Uncharacterized protein</fullName>
    </submittedName>
</protein>
<reference evidence="1" key="1">
    <citation type="submission" date="2014-09" db="EMBL/GenBank/DDBJ databases">
        <authorList>
            <person name="Magalhaes I.L.F."/>
            <person name="Oliveira U."/>
            <person name="Santos F.R."/>
            <person name="Vidigal T.H.D.A."/>
            <person name="Brescovit A.D."/>
            <person name="Santos A.J."/>
        </authorList>
    </citation>
    <scope>NUCLEOTIDE SEQUENCE</scope>
    <source>
        <tissue evidence="1">Shoot tissue taken approximately 20 cm above the soil surface</tissue>
    </source>
</reference>
<reference evidence="1" key="2">
    <citation type="journal article" date="2015" name="Data Brief">
        <title>Shoot transcriptome of the giant reed, Arundo donax.</title>
        <authorList>
            <person name="Barrero R.A."/>
            <person name="Guerrero F.D."/>
            <person name="Moolhuijzen P."/>
            <person name="Goolsby J.A."/>
            <person name="Tidwell J."/>
            <person name="Bellgard S.E."/>
            <person name="Bellgard M.I."/>
        </authorList>
    </citation>
    <scope>NUCLEOTIDE SEQUENCE</scope>
    <source>
        <tissue evidence="1">Shoot tissue taken approximately 20 cm above the soil surface</tissue>
    </source>
</reference>